<feature type="region of interest" description="Disordered" evidence="13">
    <location>
        <begin position="40"/>
        <end position="60"/>
    </location>
</feature>
<gene>
    <name evidence="14" type="ORF">LMG26690_03348</name>
</gene>
<evidence type="ECO:0000256" key="12">
    <source>
        <dbReference type="RuleBase" id="RU363101"/>
    </source>
</evidence>
<organism evidence="14 15">
    <name type="scientific">Achromobacter animicus</name>
    <dbReference type="NCBI Taxonomy" id="1389935"/>
    <lineage>
        <taxon>Bacteria</taxon>
        <taxon>Pseudomonadati</taxon>
        <taxon>Pseudomonadota</taxon>
        <taxon>Betaproteobacteria</taxon>
        <taxon>Burkholderiales</taxon>
        <taxon>Alcaligenaceae</taxon>
        <taxon>Achromobacter</taxon>
    </lineage>
</organism>
<name>A0A6S7AD65_9BURK</name>
<dbReference type="Pfam" id="PF04995">
    <property type="entry name" value="CcmD"/>
    <property type="match status" value="1"/>
</dbReference>
<dbReference type="NCBIfam" id="TIGR03141">
    <property type="entry name" value="cytochro_ccmD"/>
    <property type="match status" value="1"/>
</dbReference>
<evidence type="ECO:0000256" key="1">
    <source>
        <dbReference type="ARBA" id="ARBA00002442"/>
    </source>
</evidence>
<dbReference type="AlphaFoldDB" id="A0A6S7AD65"/>
<keyword evidence="5 12" id="KW-0813">Transport</keyword>
<dbReference type="GO" id="GO:0017004">
    <property type="term" value="P:cytochrome complex assembly"/>
    <property type="evidence" value="ECO:0007669"/>
    <property type="project" value="UniProtKB-KW"/>
</dbReference>
<protein>
    <recommendedName>
        <fullName evidence="4 12">Heme exporter protein D</fullName>
    </recommendedName>
</protein>
<dbReference type="Proteomes" id="UP000494214">
    <property type="component" value="Unassembled WGS sequence"/>
</dbReference>
<keyword evidence="15" id="KW-1185">Reference proteome</keyword>
<dbReference type="RefSeq" id="WP_175124120.1">
    <property type="nucleotide sequence ID" value="NZ_CADIJM010000006.1"/>
</dbReference>
<evidence type="ECO:0000313" key="14">
    <source>
        <dbReference type="EMBL" id="CAB3713467.1"/>
    </source>
</evidence>
<comment type="subcellular location">
    <subcellularLocation>
        <location evidence="2 12">Cell inner membrane</location>
        <topology evidence="2 12">Single-pass membrane protein</topology>
    </subcellularLocation>
</comment>
<evidence type="ECO:0000256" key="4">
    <source>
        <dbReference type="ARBA" id="ARBA00016461"/>
    </source>
</evidence>
<dbReference type="EMBL" id="CADIJM010000006">
    <property type="protein sequence ID" value="CAB3713467.1"/>
    <property type="molecule type" value="Genomic_DNA"/>
</dbReference>
<keyword evidence="6 12" id="KW-1003">Cell membrane</keyword>
<evidence type="ECO:0000256" key="2">
    <source>
        <dbReference type="ARBA" id="ARBA00004377"/>
    </source>
</evidence>
<keyword evidence="8 12" id="KW-0812">Transmembrane</keyword>
<accession>A0A6S7AD65</accession>
<evidence type="ECO:0000256" key="11">
    <source>
        <dbReference type="ARBA" id="ARBA00023136"/>
    </source>
</evidence>
<dbReference type="GO" id="GO:0015886">
    <property type="term" value="P:heme transport"/>
    <property type="evidence" value="ECO:0007669"/>
    <property type="project" value="InterPro"/>
</dbReference>
<evidence type="ECO:0000256" key="10">
    <source>
        <dbReference type="ARBA" id="ARBA00022989"/>
    </source>
</evidence>
<comment type="function">
    <text evidence="1 12">Required for the export of heme to the periplasm for the biogenesis of c-type cytochromes.</text>
</comment>
<keyword evidence="7 12" id="KW-0997">Cell inner membrane</keyword>
<evidence type="ECO:0000256" key="8">
    <source>
        <dbReference type="ARBA" id="ARBA00022692"/>
    </source>
</evidence>
<evidence type="ECO:0000256" key="7">
    <source>
        <dbReference type="ARBA" id="ARBA00022519"/>
    </source>
</evidence>
<evidence type="ECO:0000256" key="13">
    <source>
        <dbReference type="SAM" id="MobiDB-lite"/>
    </source>
</evidence>
<dbReference type="InterPro" id="IPR007078">
    <property type="entry name" value="Haem_export_protD_CcmD"/>
</dbReference>
<sequence>MSWDTLFSLQGHGPYILGAYGVTFALMAWEVLALWRRARRSGRRQEDVGGPARNAERTRR</sequence>
<dbReference type="GO" id="GO:0005886">
    <property type="term" value="C:plasma membrane"/>
    <property type="evidence" value="ECO:0007669"/>
    <property type="project" value="UniProtKB-SubCell"/>
</dbReference>
<evidence type="ECO:0000256" key="5">
    <source>
        <dbReference type="ARBA" id="ARBA00022448"/>
    </source>
</evidence>
<keyword evidence="10 12" id="KW-1133">Transmembrane helix</keyword>
<proteinExistence type="inferred from homology"/>
<keyword evidence="9 12" id="KW-0201">Cytochrome c-type biogenesis</keyword>
<keyword evidence="11 12" id="KW-0472">Membrane</keyword>
<feature type="transmembrane region" description="Helical" evidence="12">
    <location>
        <begin position="15"/>
        <end position="35"/>
    </location>
</feature>
<evidence type="ECO:0000313" key="15">
    <source>
        <dbReference type="Proteomes" id="UP000494214"/>
    </source>
</evidence>
<comment type="similarity">
    <text evidence="3 12">Belongs to the CcmD/CycX/HelD family.</text>
</comment>
<reference evidence="14 15" key="1">
    <citation type="submission" date="2020-04" db="EMBL/GenBank/DDBJ databases">
        <authorList>
            <person name="De Canck E."/>
        </authorList>
    </citation>
    <scope>NUCLEOTIDE SEQUENCE [LARGE SCALE GENOMIC DNA]</scope>
    <source>
        <strain evidence="14 15">LMG 26690</strain>
    </source>
</reference>
<evidence type="ECO:0000256" key="3">
    <source>
        <dbReference type="ARBA" id="ARBA00008741"/>
    </source>
</evidence>
<evidence type="ECO:0000256" key="9">
    <source>
        <dbReference type="ARBA" id="ARBA00022748"/>
    </source>
</evidence>
<evidence type="ECO:0000256" key="6">
    <source>
        <dbReference type="ARBA" id="ARBA00022475"/>
    </source>
</evidence>